<accession>A0AAE1AIA5</accession>
<protein>
    <submittedName>
        <fullName evidence="2">Uncharacterized protein</fullName>
    </submittedName>
</protein>
<sequence length="83" mass="9926">MSLPVPSRYTEQTSVFGETTEEITMTGFVFRVYCHHGQSNTEDEKEEEEQEKEQEEQDDKEEEEEEEEEKRKRRRNKIGKIGP</sequence>
<proteinExistence type="predicted"/>
<organism evidence="2 3">
    <name type="scientific">Elysia crispata</name>
    <name type="common">lettuce slug</name>
    <dbReference type="NCBI Taxonomy" id="231223"/>
    <lineage>
        <taxon>Eukaryota</taxon>
        <taxon>Metazoa</taxon>
        <taxon>Spiralia</taxon>
        <taxon>Lophotrochozoa</taxon>
        <taxon>Mollusca</taxon>
        <taxon>Gastropoda</taxon>
        <taxon>Heterobranchia</taxon>
        <taxon>Euthyneura</taxon>
        <taxon>Panpulmonata</taxon>
        <taxon>Sacoglossa</taxon>
        <taxon>Placobranchoidea</taxon>
        <taxon>Plakobranchidae</taxon>
        <taxon>Elysia</taxon>
    </lineage>
</organism>
<gene>
    <name evidence="2" type="ORF">RRG08_031877</name>
</gene>
<dbReference type="Proteomes" id="UP001283361">
    <property type="component" value="Unassembled WGS sequence"/>
</dbReference>
<evidence type="ECO:0000313" key="2">
    <source>
        <dbReference type="EMBL" id="KAK3787646.1"/>
    </source>
</evidence>
<reference evidence="2" key="1">
    <citation type="journal article" date="2023" name="G3 (Bethesda)">
        <title>A reference genome for the long-term kleptoplast-retaining sea slug Elysia crispata morphotype clarki.</title>
        <authorList>
            <person name="Eastman K.E."/>
            <person name="Pendleton A.L."/>
            <person name="Shaikh M.A."/>
            <person name="Suttiyut T."/>
            <person name="Ogas R."/>
            <person name="Tomko P."/>
            <person name="Gavelis G."/>
            <person name="Widhalm J.R."/>
            <person name="Wisecaver J.H."/>
        </authorList>
    </citation>
    <scope>NUCLEOTIDE SEQUENCE</scope>
    <source>
        <strain evidence="2">ECLA1</strain>
    </source>
</reference>
<feature type="region of interest" description="Disordered" evidence="1">
    <location>
        <begin position="37"/>
        <end position="83"/>
    </location>
</feature>
<name>A0AAE1AIA5_9GAST</name>
<dbReference type="AlphaFoldDB" id="A0AAE1AIA5"/>
<evidence type="ECO:0000256" key="1">
    <source>
        <dbReference type="SAM" id="MobiDB-lite"/>
    </source>
</evidence>
<feature type="compositionally biased region" description="Acidic residues" evidence="1">
    <location>
        <begin position="41"/>
        <end position="68"/>
    </location>
</feature>
<comment type="caution">
    <text evidence="2">The sequence shown here is derived from an EMBL/GenBank/DDBJ whole genome shotgun (WGS) entry which is preliminary data.</text>
</comment>
<evidence type="ECO:0000313" key="3">
    <source>
        <dbReference type="Proteomes" id="UP001283361"/>
    </source>
</evidence>
<feature type="compositionally biased region" description="Basic residues" evidence="1">
    <location>
        <begin position="71"/>
        <end position="83"/>
    </location>
</feature>
<keyword evidence="3" id="KW-1185">Reference proteome</keyword>
<dbReference type="EMBL" id="JAWDGP010001847">
    <property type="protein sequence ID" value="KAK3787646.1"/>
    <property type="molecule type" value="Genomic_DNA"/>
</dbReference>